<dbReference type="PROSITE" id="PS00041">
    <property type="entry name" value="HTH_ARAC_FAMILY_1"/>
    <property type="match status" value="1"/>
</dbReference>
<keyword evidence="3" id="KW-0804">Transcription</keyword>
<dbReference type="GO" id="GO:0003700">
    <property type="term" value="F:DNA-binding transcription factor activity"/>
    <property type="evidence" value="ECO:0007669"/>
    <property type="project" value="InterPro"/>
</dbReference>
<keyword evidence="1" id="KW-0805">Transcription regulation</keyword>
<dbReference type="InterPro" id="IPR020449">
    <property type="entry name" value="Tscrpt_reg_AraC-type_HTH"/>
</dbReference>
<keyword evidence="2" id="KW-0238">DNA-binding</keyword>
<dbReference type="Pfam" id="PF12833">
    <property type="entry name" value="HTH_18"/>
    <property type="match status" value="1"/>
</dbReference>
<evidence type="ECO:0000256" key="2">
    <source>
        <dbReference type="ARBA" id="ARBA00023125"/>
    </source>
</evidence>
<accession>A0A4Y6V0H1</accession>
<sequence length="339" mass="38463">MNRTISTTVSYLMSEKSRQFRLRIVQSLQDRTTTTTTTTMTTERRGANMRMLELPIPPLPQIAAVGYAVWQPGTRHAERVFEAYDVIFCVSGTLYMQEKGERYAIGSGEMLVLEAGLRHGGYRAAEEETAVYWIHFRHAPAVRRPPHAAIAPGQPLAPRSDQETEPASGAAFIPKYGQVDLPALLPLLDELLRLSETLTLARSYELQVLFGQLLLQLQKARSVLPGRSRADRLGEAAAAYLARSLEQPFDSAVMERELHYHFDYLSRCLKRHTGMSPLSYRHHLQIERAKRLLLQSGDTLGRIGEQCGFQDATYFARLFKRSTSLTPGEYRRRYSVFRT</sequence>
<dbReference type="KEGG" id="saca:FFV09_23290"/>
<dbReference type="SUPFAM" id="SSF51215">
    <property type="entry name" value="Regulatory protein AraC"/>
    <property type="match status" value="1"/>
</dbReference>
<feature type="domain" description="HTH araC/xylS-type" evidence="4">
    <location>
        <begin position="235"/>
        <end position="333"/>
    </location>
</feature>
<dbReference type="GO" id="GO:0043565">
    <property type="term" value="F:sequence-specific DNA binding"/>
    <property type="evidence" value="ECO:0007669"/>
    <property type="project" value="InterPro"/>
</dbReference>
<dbReference type="Proteomes" id="UP000316968">
    <property type="component" value="Chromosome"/>
</dbReference>
<dbReference type="PRINTS" id="PR00032">
    <property type="entry name" value="HTHARAC"/>
</dbReference>
<gene>
    <name evidence="5" type="ORF">FFV09_23290</name>
</gene>
<dbReference type="InterPro" id="IPR003313">
    <property type="entry name" value="AraC-bd"/>
</dbReference>
<name>A0A4Y6V0H1_SACBS</name>
<dbReference type="InterPro" id="IPR018060">
    <property type="entry name" value="HTH_AraC"/>
</dbReference>
<dbReference type="Pfam" id="PF02311">
    <property type="entry name" value="AraC_binding"/>
    <property type="match status" value="1"/>
</dbReference>
<dbReference type="PANTHER" id="PTHR43280:SF30">
    <property type="entry name" value="MMSAB OPERON REGULATORY PROTEIN"/>
    <property type="match status" value="1"/>
</dbReference>
<dbReference type="SUPFAM" id="SSF46689">
    <property type="entry name" value="Homeodomain-like"/>
    <property type="match status" value="1"/>
</dbReference>
<dbReference type="AlphaFoldDB" id="A0A4Y6V0H1"/>
<reference evidence="5 6" key="1">
    <citation type="submission" date="2019-06" db="EMBL/GenBank/DDBJ databases">
        <title>Saccharibacillus brassicae sp. nov., an endophytic bacterium isolated from Chinese cabbage seeds (Brassica pekinensis).</title>
        <authorList>
            <person name="Jiang L."/>
            <person name="Lee J."/>
            <person name="Kim S.W."/>
        </authorList>
    </citation>
    <scope>NUCLEOTIDE SEQUENCE [LARGE SCALE GENOMIC DNA]</scope>
    <source>
        <strain evidence="6">KCTC 43072 / ATSA2</strain>
    </source>
</reference>
<evidence type="ECO:0000256" key="1">
    <source>
        <dbReference type="ARBA" id="ARBA00023015"/>
    </source>
</evidence>
<keyword evidence="6" id="KW-1185">Reference proteome</keyword>
<dbReference type="SMART" id="SM00342">
    <property type="entry name" value="HTH_ARAC"/>
    <property type="match status" value="1"/>
</dbReference>
<dbReference type="InterPro" id="IPR037923">
    <property type="entry name" value="HTH-like"/>
</dbReference>
<evidence type="ECO:0000259" key="4">
    <source>
        <dbReference type="PROSITE" id="PS01124"/>
    </source>
</evidence>
<organism evidence="5 6">
    <name type="scientific">Saccharibacillus brassicae</name>
    <dbReference type="NCBI Taxonomy" id="2583377"/>
    <lineage>
        <taxon>Bacteria</taxon>
        <taxon>Bacillati</taxon>
        <taxon>Bacillota</taxon>
        <taxon>Bacilli</taxon>
        <taxon>Bacillales</taxon>
        <taxon>Paenibacillaceae</taxon>
        <taxon>Saccharibacillus</taxon>
    </lineage>
</organism>
<dbReference type="Gene3D" id="1.10.10.60">
    <property type="entry name" value="Homeodomain-like"/>
    <property type="match status" value="2"/>
</dbReference>
<dbReference type="OrthoDB" id="192171at2"/>
<dbReference type="EMBL" id="CP041217">
    <property type="protein sequence ID" value="QDH23529.1"/>
    <property type="molecule type" value="Genomic_DNA"/>
</dbReference>
<evidence type="ECO:0000313" key="6">
    <source>
        <dbReference type="Proteomes" id="UP000316968"/>
    </source>
</evidence>
<evidence type="ECO:0000313" key="5">
    <source>
        <dbReference type="EMBL" id="QDH23529.1"/>
    </source>
</evidence>
<dbReference type="InterPro" id="IPR014710">
    <property type="entry name" value="RmlC-like_jellyroll"/>
</dbReference>
<dbReference type="PANTHER" id="PTHR43280">
    <property type="entry name" value="ARAC-FAMILY TRANSCRIPTIONAL REGULATOR"/>
    <property type="match status" value="1"/>
</dbReference>
<dbReference type="PROSITE" id="PS01124">
    <property type="entry name" value="HTH_ARAC_FAMILY_2"/>
    <property type="match status" value="1"/>
</dbReference>
<dbReference type="Gene3D" id="2.60.120.10">
    <property type="entry name" value="Jelly Rolls"/>
    <property type="match status" value="1"/>
</dbReference>
<proteinExistence type="predicted"/>
<evidence type="ECO:0000256" key="3">
    <source>
        <dbReference type="ARBA" id="ARBA00023163"/>
    </source>
</evidence>
<dbReference type="InterPro" id="IPR009057">
    <property type="entry name" value="Homeodomain-like_sf"/>
</dbReference>
<dbReference type="InterPro" id="IPR018062">
    <property type="entry name" value="HTH_AraC-typ_CS"/>
</dbReference>
<protein>
    <submittedName>
        <fullName evidence="5">AraC family transcriptional regulator</fullName>
    </submittedName>
</protein>